<dbReference type="Gene3D" id="3.55.50.30">
    <property type="match status" value="1"/>
</dbReference>
<dbReference type="InterPro" id="IPR006860">
    <property type="entry name" value="FecR"/>
</dbReference>
<evidence type="ECO:0000313" key="4">
    <source>
        <dbReference type="Proteomes" id="UP001338309"/>
    </source>
</evidence>
<feature type="domain" description="FecR protein" evidence="1">
    <location>
        <begin position="142"/>
        <end position="233"/>
    </location>
</feature>
<proteinExistence type="predicted"/>
<dbReference type="PANTHER" id="PTHR30273:SF2">
    <property type="entry name" value="PROTEIN FECR"/>
    <property type="match status" value="1"/>
</dbReference>
<protein>
    <recommendedName>
        <fullName evidence="5">FecR family protein</fullName>
    </recommendedName>
</protein>
<dbReference type="Gene3D" id="2.60.120.1440">
    <property type="match status" value="1"/>
</dbReference>
<evidence type="ECO:0000259" key="2">
    <source>
        <dbReference type="Pfam" id="PF16344"/>
    </source>
</evidence>
<accession>A0ABQ6PJM0</accession>
<dbReference type="Pfam" id="PF16344">
    <property type="entry name" value="FecR_C"/>
    <property type="match status" value="1"/>
</dbReference>
<organism evidence="3 4">
    <name type="scientific">Algoriphagus confluentis</name>
    <dbReference type="NCBI Taxonomy" id="1697556"/>
    <lineage>
        <taxon>Bacteria</taxon>
        <taxon>Pseudomonadati</taxon>
        <taxon>Bacteroidota</taxon>
        <taxon>Cytophagia</taxon>
        <taxon>Cytophagales</taxon>
        <taxon>Cyclobacteriaceae</taxon>
        <taxon>Algoriphagus</taxon>
    </lineage>
</organism>
<name>A0ABQ6PJM0_9BACT</name>
<dbReference type="InterPro" id="IPR012373">
    <property type="entry name" value="Ferrdict_sens_TM"/>
</dbReference>
<dbReference type="InterPro" id="IPR032508">
    <property type="entry name" value="FecR_C"/>
</dbReference>
<evidence type="ECO:0000259" key="1">
    <source>
        <dbReference type="Pfam" id="PF04773"/>
    </source>
</evidence>
<comment type="caution">
    <text evidence="3">The sequence shown here is derived from an EMBL/GenBank/DDBJ whole genome shotgun (WGS) entry which is preliminary data.</text>
</comment>
<keyword evidence="4" id="KW-1185">Reference proteome</keyword>
<evidence type="ECO:0000313" key="3">
    <source>
        <dbReference type="EMBL" id="GMQ28149.1"/>
    </source>
</evidence>
<dbReference type="EMBL" id="BTPD01000002">
    <property type="protein sequence ID" value="GMQ28149.1"/>
    <property type="molecule type" value="Genomic_DNA"/>
</dbReference>
<dbReference type="Pfam" id="PF04773">
    <property type="entry name" value="FecR"/>
    <property type="match status" value="1"/>
</dbReference>
<evidence type="ECO:0008006" key="5">
    <source>
        <dbReference type="Google" id="ProtNLM"/>
    </source>
</evidence>
<dbReference type="PIRSF" id="PIRSF018266">
    <property type="entry name" value="FecR"/>
    <property type="match status" value="1"/>
</dbReference>
<sequence>MKRVEKFLTNQEFVRWVKDSDPELDAYWNSWITAHPEFLPEIKKAREIVLGIQFQEHHVDPEVKAEILTKILQGSPSLETATNDGNWISKNHLGFWSRFSQFQRISAILFIAILFSWLIHEEQETPPIPIESNMVSNIEKITSPGEKLFLTLPDGTEVWLNSSSSLVFPPSFDGNSREVQLKGEGFFKVAEDLNRPFSVVSEGVITTALGTSFNINTEGEERVKVSLVTGKVKILEELKQEEFFLNPGQQMTYNLAARTGAIQDFSIAEITAWKDGVILFKKASLNEVVKKLENWYGVKINLSNAENVHWEFSGEYQNQILENVLKSMSYVEGFDYRINEKVVEIKF</sequence>
<dbReference type="Proteomes" id="UP001338309">
    <property type="component" value="Unassembled WGS sequence"/>
</dbReference>
<feature type="domain" description="Protein FecR C-terminal" evidence="2">
    <location>
        <begin position="278"/>
        <end position="344"/>
    </location>
</feature>
<reference evidence="3 4" key="1">
    <citation type="submission" date="2023-08" db="EMBL/GenBank/DDBJ databases">
        <title>Draft genome sequence of Algoriphagus confluentis.</title>
        <authorList>
            <person name="Takatani N."/>
            <person name="Hosokawa M."/>
            <person name="Sawabe T."/>
        </authorList>
    </citation>
    <scope>NUCLEOTIDE SEQUENCE [LARGE SCALE GENOMIC DNA]</scope>
    <source>
        <strain evidence="3 4">NBRC 111222</strain>
    </source>
</reference>
<gene>
    <name evidence="3" type="ORF">Aconfl_07920</name>
</gene>
<dbReference type="RefSeq" id="WP_338222938.1">
    <property type="nucleotide sequence ID" value="NZ_BTPD01000002.1"/>
</dbReference>
<dbReference type="PANTHER" id="PTHR30273">
    <property type="entry name" value="PERIPLASMIC SIGNAL SENSOR AND SIGMA FACTOR ACTIVATOR FECR-RELATED"/>
    <property type="match status" value="1"/>
</dbReference>